<evidence type="ECO:0000256" key="2">
    <source>
        <dbReference type="ARBA" id="ARBA00022670"/>
    </source>
</evidence>
<accession>A0A8H5CWM2</accession>
<proteinExistence type="inferred from homology"/>
<dbReference type="InterPro" id="IPR038765">
    <property type="entry name" value="Papain-like_cys_pep_sf"/>
</dbReference>
<dbReference type="GO" id="GO:0006508">
    <property type="term" value="P:proteolysis"/>
    <property type="evidence" value="ECO:0007669"/>
    <property type="project" value="UniProtKB-KW"/>
</dbReference>
<keyword evidence="6" id="KW-1185">Reference proteome</keyword>
<gene>
    <name evidence="5" type="ORF">D9757_014488</name>
</gene>
<dbReference type="EMBL" id="JAACJN010000320">
    <property type="protein sequence ID" value="KAF5348413.1"/>
    <property type="molecule type" value="Genomic_DNA"/>
</dbReference>
<keyword evidence="2" id="KW-0645">Protease</keyword>
<evidence type="ECO:0000256" key="1">
    <source>
        <dbReference type="ARBA" id="ARBA00005234"/>
    </source>
</evidence>
<reference evidence="5 6" key="1">
    <citation type="journal article" date="2020" name="ISME J.">
        <title>Uncovering the hidden diversity of litter-decomposition mechanisms in mushroom-forming fungi.</title>
        <authorList>
            <person name="Floudas D."/>
            <person name="Bentzer J."/>
            <person name="Ahren D."/>
            <person name="Johansson T."/>
            <person name="Persson P."/>
            <person name="Tunlid A."/>
        </authorList>
    </citation>
    <scope>NUCLEOTIDE SEQUENCE [LARGE SCALE GENOMIC DNA]</scope>
    <source>
        <strain evidence="5 6">CBS 406.79</strain>
    </source>
</reference>
<comment type="similarity">
    <text evidence="1">Belongs to the peptidase C48 family.</text>
</comment>
<dbReference type="GO" id="GO:0019783">
    <property type="term" value="F:ubiquitin-like protein peptidase activity"/>
    <property type="evidence" value="ECO:0007669"/>
    <property type="project" value="UniProtKB-ARBA"/>
</dbReference>
<dbReference type="Gene3D" id="3.30.310.130">
    <property type="entry name" value="Ubiquitin-related"/>
    <property type="match status" value="1"/>
</dbReference>
<dbReference type="SUPFAM" id="SSF54001">
    <property type="entry name" value="Cysteine proteinases"/>
    <property type="match status" value="1"/>
</dbReference>
<keyword evidence="3" id="KW-0378">Hydrolase</keyword>
<feature type="domain" description="Ubiquitin-like protease family profile" evidence="4">
    <location>
        <begin position="181"/>
        <end position="278"/>
    </location>
</feature>
<evidence type="ECO:0000313" key="6">
    <source>
        <dbReference type="Proteomes" id="UP000518752"/>
    </source>
</evidence>
<organism evidence="5 6">
    <name type="scientific">Collybiopsis confluens</name>
    <dbReference type="NCBI Taxonomy" id="2823264"/>
    <lineage>
        <taxon>Eukaryota</taxon>
        <taxon>Fungi</taxon>
        <taxon>Dikarya</taxon>
        <taxon>Basidiomycota</taxon>
        <taxon>Agaricomycotina</taxon>
        <taxon>Agaricomycetes</taxon>
        <taxon>Agaricomycetidae</taxon>
        <taxon>Agaricales</taxon>
        <taxon>Marasmiineae</taxon>
        <taxon>Omphalotaceae</taxon>
        <taxon>Collybiopsis</taxon>
    </lineage>
</organism>
<evidence type="ECO:0000259" key="4">
    <source>
        <dbReference type="PROSITE" id="PS50600"/>
    </source>
</evidence>
<dbReference type="Proteomes" id="UP000518752">
    <property type="component" value="Unassembled WGS sequence"/>
</dbReference>
<evidence type="ECO:0000256" key="3">
    <source>
        <dbReference type="ARBA" id="ARBA00022801"/>
    </source>
</evidence>
<dbReference type="OrthoDB" id="3052212at2759"/>
<dbReference type="PROSITE" id="PS50600">
    <property type="entry name" value="ULP_PROTEASE"/>
    <property type="match status" value="1"/>
</dbReference>
<comment type="caution">
    <text evidence="5">The sequence shown here is derived from an EMBL/GenBank/DDBJ whole genome shotgun (WGS) entry which is preliminary data.</text>
</comment>
<dbReference type="Gene3D" id="1.10.418.20">
    <property type="match status" value="1"/>
</dbReference>
<protein>
    <recommendedName>
        <fullName evidence="4">Ubiquitin-like protease family profile domain-containing protein</fullName>
    </recommendedName>
</protein>
<dbReference type="GO" id="GO:0008234">
    <property type="term" value="F:cysteine-type peptidase activity"/>
    <property type="evidence" value="ECO:0007669"/>
    <property type="project" value="InterPro"/>
</dbReference>
<name>A0A8H5CWM2_9AGAR</name>
<sequence length="278" mass="31211">MPTWSPDVTKADGVERNSVVLPNMDVHQTQLAAEIALLGEAFQTDHTILSLRFLSSATPTDLVSFVDAVFPTNSLSLMNDPCQDFLRQTRCLRKFKTKAQKLTTLSSNVLPCSEHHSVNHLLAICFAQVFSNLRYLTFVVAQRILHLETNFFNIMISAPSRCKALLSSMISQVSLSSPSLPFLTSKNLQRLEDGHWLDDEIVNYFVPKWCAAAESRKVLGLSSFFASKVLFRDAWCNTANSCLKEDDLLTAVRWCCMAESGKTDWDCLFLPINEANIH</sequence>
<evidence type="ECO:0000313" key="5">
    <source>
        <dbReference type="EMBL" id="KAF5348413.1"/>
    </source>
</evidence>
<dbReference type="InterPro" id="IPR003653">
    <property type="entry name" value="Peptidase_C48_C"/>
</dbReference>
<dbReference type="AlphaFoldDB" id="A0A8H5CWM2"/>